<sequence length="142" mass="14981">MTPAEAAAALGVPLDATSPEIQHAFLRRARVTHPDVLADASDADRRRAGLQFADLKDARDVLIAMRPASESMGPSEIGDDLRSDTRPSGAVPGQPTFRRVRSRGMAGSIIALILLAVLLVATVSAQDAFRTSTIVPLTTPTP</sequence>
<dbReference type="InterPro" id="IPR036869">
    <property type="entry name" value="J_dom_sf"/>
</dbReference>
<evidence type="ECO:0000313" key="4">
    <source>
        <dbReference type="EMBL" id="THG32944.1"/>
    </source>
</evidence>
<dbReference type="EMBL" id="SSSM01000001">
    <property type="protein sequence ID" value="THG32944.1"/>
    <property type="molecule type" value="Genomic_DNA"/>
</dbReference>
<dbReference type="Gene3D" id="1.10.287.110">
    <property type="entry name" value="DnaJ domain"/>
    <property type="match status" value="1"/>
</dbReference>
<dbReference type="AlphaFoldDB" id="A0A4S4FRE8"/>
<evidence type="ECO:0000256" key="2">
    <source>
        <dbReference type="SAM" id="Phobius"/>
    </source>
</evidence>
<organism evidence="4 5">
    <name type="scientific">Naasia lichenicola</name>
    <dbReference type="NCBI Taxonomy" id="2565933"/>
    <lineage>
        <taxon>Bacteria</taxon>
        <taxon>Bacillati</taxon>
        <taxon>Actinomycetota</taxon>
        <taxon>Actinomycetes</taxon>
        <taxon>Micrococcales</taxon>
        <taxon>Microbacteriaceae</taxon>
        <taxon>Naasia</taxon>
    </lineage>
</organism>
<dbReference type="OrthoDB" id="5073169at2"/>
<dbReference type="SMART" id="SM00271">
    <property type="entry name" value="DnaJ"/>
    <property type="match status" value="1"/>
</dbReference>
<comment type="caution">
    <text evidence="4">The sequence shown here is derived from an EMBL/GenBank/DDBJ whole genome shotgun (WGS) entry which is preliminary data.</text>
</comment>
<feature type="domain" description="J" evidence="3">
    <location>
        <begin position="4"/>
        <end position="67"/>
    </location>
</feature>
<reference evidence="4 5" key="1">
    <citation type="submission" date="2019-04" db="EMBL/GenBank/DDBJ databases">
        <authorList>
            <person name="Jiang L."/>
        </authorList>
    </citation>
    <scope>NUCLEOTIDE SEQUENCE [LARGE SCALE GENOMIC DNA]</scope>
    <source>
        <strain evidence="4 5">YIM 131853</strain>
    </source>
</reference>
<feature type="transmembrane region" description="Helical" evidence="2">
    <location>
        <begin position="105"/>
        <end position="125"/>
    </location>
</feature>
<name>A0A4S4FRE8_9MICO</name>
<keyword evidence="2" id="KW-0472">Membrane</keyword>
<keyword evidence="5" id="KW-1185">Reference proteome</keyword>
<protein>
    <submittedName>
        <fullName evidence="4">J domain-containing protein</fullName>
    </submittedName>
</protein>
<evidence type="ECO:0000256" key="1">
    <source>
        <dbReference type="SAM" id="MobiDB-lite"/>
    </source>
</evidence>
<keyword evidence="2" id="KW-0812">Transmembrane</keyword>
<accession>A0A4S4FRE8</accession>
<feature type="region of interest" description="Disordered" evidence="1">
    <location>
        <begin position="66"/>
        <end position="96"/>
    </location>
</feature>
<dbReference type="InterPro" id="IPR001623">
    <property type="entry name" value="DnaJ_domain"/>
</dbReference>
<proteinExistence type="predicted"/>
<gene>
    <name evidence="4" type="ORF">E6C64_00805</name>
</gene>
<dbReference type="Proteomes" id="UP000309133">
    <property type="component" value="Unassembled WGS sequence"/>
</dbReference>
<dbReference type="CDD" id="cd06257">
    <property type="entry name" value="DnaJ"/>
    <property type="match status" value="1"/>
</dbReference>
<dbReference type="RefSeq" id="WP_136425725.1">
    <property type="nucleotide sequence ID" value="NZ_SSSM01000001.1"/>
</dbReference>
<keyword evidence="2" id="KW-1133">Transmembrane helix</keyword>
<evidence type="ECO:0000259" key="3">
    <source>
        <dbReference type="SMART" id="SM00271"/>
    </source>
</evidence>
<dbReference type="SUPFAM" id="SSF46565">
    <property type="entry name" value="Chaperone J-domain"/>
    <property type="match status" value="1"/>
</dbReference>
<evidence type="ECO:0000313" key="5">
    <source>
        <dbReference type="Proteomes" id="UP000309133"/>
    </source>
</evidence>